<keyword evidence="4" id="KW-0378">Hydrolase</keyword>
<dbReference type="GO" id="GO:0004252">
    <property type="term" value="F:serine-type endopeptidase activity"/>
    <property type="evidence" value="ECO:0007669"/>
    <property type="project" value="InterPro"/>
</dbReference>
<dbReference type="GO" id="GO:0016020">
    <property type="term" value="C:membrane"/>
    <property type="evidence" value="ECO:0007669"/>
    <property type="project" value="UniProtKB-SubCell"/>
</dbReference>
<keyword evidence="9" id="KW-0645">Protease</keyword>
<gene>
    <name evidence="9" type="ORF">NT02SARS_0778</name>
</gene>
<feature type="transmembrane region" description="Helical" evidence="7">
    <location>
        <begin position="183"/>
        <end position="202"/>
    </location>
</feature>
<reference evidence="9 10" key="1">
    <citation type="journal article" date="2012" name="ISME J.">
        <title>Genomic insights to SAR86, an abundant and uncultivated marine bacterial lineage.</title>
        <authorList>
            <person name="Dupont C.L."/>
            <person name="Rusch D.B."/>
            <person name="Yooseph S."/>
            <person name="Lombardo M.J."/>
            <person name="Richter R.A."/>
            <person name="Valas R."/>
            <person name="Novotny M."/>
            <person name="Yee-Greenbaum J."/>
            <person name="Selengut J.D."/>
            <person name="Haft D.H."/>
            <person name="Halpern A.L."/>
            <person name="Lasken R.S."/>
            <person name="Nealson K."/>
            <person name="Friedman R."/>
            <person name="Venter J.C."/>
        </authorList>
    </citation>
    <scope>NUCLEOTIDE SEQUENCE [LARGE SCALE GENOMIC DNA]</scope>
</reference>
<evidence type="ECO:0000256" key="5">
    <source>
        <dbReference type="ARBA" id="ARBA00022989"/>
    </source>
</evidence>
<dbReference type="PANTHER" id="PTHR43731:SF14">
    <property type="entry name" value="PRESENILIN-ASSOCIATED RHOMBOID-LIKE PROTEIN, MITOCHONDRIAL"/>
    <property type="match status" value="1"/>
</dbReference>
<dbReference type="GO" id="GO:0006508">
    <property type="term" value="P:proteolysis"/>
    <property type="evidence" value="ECO:0007669"/>
    <property type="project" value="UniProtKB-KW"/>
</dbReference>
<dbReference type="Proteomes" id="UP000010116">
    <property type="component" value="Unassembled WGS sequence"/>
</dbReference>
<dbReference type="AlphaFoldDB" id="J4WYP1"/>
<organism evidence="9 10">
    <name type="scientific">SAR86 cluster bacterium SAR86B</name>
    <dbReference type="NCBI Taxonomy" id="1123867"/>
    <lineage>
        <taxon>Bacteria</taxon>
        <taxon>Pseudomonadati</taxon>
        <taxon>Pseudomonadota</taxon>
        <taxon>Gammaproteobacteria</taxon>
        <taxon>SAR86 cluster</taxon>
    </lineage>
</organism>
<dbReference type="HOGENOM" id="CLU_058989_1_1_6"/>
<proteinExistence type="inferred from homology"/>
<dbReference type="InterPro" id="IPR022764">
    <property type="entry name" value="Peptidase_S54_rhomboid_dom"/>
</dbReference>
<dbReference type="InterPro" id="IPR035952">
    <property type="entry name" value="Rhomboid-like_sf"/>
</dbReference>
<evidence type="ECO:0000313" key="9">
    <source>
        <dbReference type="EMBL" id="EJP72900.1"/>
    </source>
</evidence>
<dbReference type="Gene3D" id="1.20.1540.10">
    <property type="entry name" value="Rhomboid-like"/>
    <property type="match status" value="1"/>
</dbReference>
<evidence type="ECO:0000313" key="10">
    <source>
        <dbReference type="Proteomes" id="UP000010116"/>
    </source>
</evidence>
<protein>
    <submittedName>
        <fullName evidence="9">Rhomboid protease GlpG</fullName>
    </submittedName>
</protein>
<accession>J4WYP1</accession>
<comment type="similarity">
    <text evidence="2">Belongs to the peptidase S54 family.</text>
</comment>
<feature type="domain" description="Peptidase S54 rhomboid" evidence="8">
    <location>
        <begin position="59"/>
        <end position="199"/>
    </location>
</feature>
<feature type="transmembrane region" description="Helical" evidence="7">
    <location>
        <begin position="68"/>
        <end position="86"/>
    </location>
</feature>
<comment type="subcellular location">
    <subcellularLocation>
        <location evidence="1">Membrane</location>
        <topology evidence="1">Multi-pass membrane protein</topology>
    </subcellularLocation>
</comment>
<name>J4WYP1_9GAMM</name>
<evidence type="ECO:0000256" key="6">
    <source>
        <dbReference type="ARBA" id="ARBA00023136"/>
    </source>
</evidence>
<keyword evidence="5 7" id="KW-1133">Transmembrane helix</keyword>
<evidence type="ECO:0000256" key="7">
    <source>
        <dbReference type="SAM" id="Phobius"/>
    </source>
</evidence>
<feature type="transmembrane region" description="Helical" evidence="7">
    <location>
        <begin position="98"/>
        <end position="118"/>
    </location>
</feature>
<keyword evidence="3 7" id="KW-0812">Transmembrane</keyword>
<feature type="transmembrane region" description="Helical" evidence="7">
    <location>
        <begin position="155"/>
        <end position="177"/>
    </location>
</feature>
<feature type="transmembrane region" description="Helical" evidence="7">
    <location>
        <begin position="7"/>
        <end position="27"/>
    </location>
</feature>
<sequence length="206" mass="23522">MSELKNFSGTIIIISFLVYVSVFFLNYQEIIQYLSFNNYQFRGGYLYFDTFNKTFIENSELWRLVTPAFIHFSFMHIAFNCLWVYVLGKTIEQIHGAIIYLGLFLFTSILSNLAEFFFTGPSLFGGLSGFVYGMIGFVMVNELQLNKELYGLPPAFYFFAIIWLMLGFFGILELFGFGSIANFAHLGGLIGGIIYATILNIVNLKT</sequence>
<evidence type="ECO:0000256" key="3">
    <source>
        <dbReference type="ARBA" id="ARBA00022692"/>
    </source>
</evidence>
<evidence type="ECO:0000256" key="1">
    <source>
        <dbReference type="ARBA" id="ARBA00004141"/>
    </source>
</evidence>
<dbReference type="PANTHER" id="PTHR43731">
    <property type="entry name" value="RHOMBOID PROTEASE"/>
    <property type="match status" value="1"/>
</dbReference>
<evidence type="ECO:0000259" key="8">
    <source>
        <dbReference type="Pfam" id="PF01694"/>
    </source>
</evidence>
<dbReference type="Pfam" id="PF01694">
    <property type="entry name" value="Rhomboid"/>
    <property type="match status" value="1"/>
</dbReference>
<evidence type="ECO:0000256" key="4">
    <source>
        <dbReference type="ARBA" id="ARBA00022801"/>
    </source>
</evidence>
<feature type="transmembrane region" description="Helical" evidence="7">
    <location>
        <begin position="124"/>
        <end position="143"/>
    </location>
</feature>
<dbReference type="EMBL" id="JH611185">
    <property type="protein sequence ID" value="EJP72900.1"/>
    <property type="molecule type" value="Genomic_DNA"/>
</dbReference>
<dbReference type="SUPFAM" id="SSF144091">
    <property type="entry name" value="Rhomboid-like"/>
    <property type="match status" value="1"/>
</dbReference>
<dbReference type="InterPro" id="IPR050925">
    <property type="entry name" value="Rhomboid_protease_S54"/>
</dbReference>
<keyword evidence="6 7" id="KW-0472">Membrane</keyword>
<evidence type="ECO:0000256" key="2">
    <source>
        <dbReference type="ARBA" id="ARBA00009045"/>
    </source>
</evidence>